<dbReference type="GO" id="GO:0022857">
    <property type="term" value="F:transmembrane transporter activity"/>
    <property type="evidence" value="ECO:0007669"/>
    <property type="project" value="TreeGrafter"/>
</dbReference>
<dbReference type="GO" id="GO:0005886">
    <property type="term" value="C:plasma membrane"/>
    <property type="evidence" value="ECO:0007669"/>
    <property type="project" value="TreeGrafter"/>
</dbReference>
<dbReference type="InterPro" id="IPR017871">
    <property type="entry name" value="ABC_transporter-like_CS"/>
</dbReference>
<dbReference type="InterPro" id="IPR003439">
    <property type="entry name" value="ABC_transporter-like_ATP-bd"/>
</dbReference>
<keyword evidence="6" id="KW-1185">Reference proteome</keyword>
<comment type="caution">
    <text evidence="5">The sequence shown here is derived from an EMBL/GenBank/DDBJ whole genome shotgun (WGS) entry which is preliminary data.</text>
</comment>
<dbReference type="PROSITE" id="PS50893">
    <property type="entry name" value="ABC_TRANSPORTER_2"/>
    <property type="match status" value="1"/>
</dbReference>
<dbReference type="AlphaFoldDB" id="A0A0A0JR21"/>
<feature type="compositionally biased region" description="Low complexity" evidence="3">
    <location>
        <begin position="12"/>
        <end position="22"/>
    </location>
</feature>
<organism evidence="5 6">
    <name type="scientific">Knoellia aerolata DSM 18566</name>
    <dbReference type="NCBI Taxonomy" id="1385519"/>
    <lineage>
        <taxon>Bacteria</taxon>
        <taxon>Bacillati</taxon>
        <taxon>Actinomycetota</taxon>
        <taxon>Actinomycetes</taxon>
        <taxon>Micrococcales</taxon>
        <taxon>Intrasporangiaceae</taxon>
        <taxon>Knoellia</taxon>
    </lineage>
</organism>
<dbReference type="SUPFAM" id="SSF52540">
    <property type="entry name" value="P-loop containing nucleoside triphosphate hydrolases"/>
    <property type="match status" value="1"/>
</dbReference>
<gene>
    <name evidence="5" type="ORF">N801_18025</name>
</gene>
<keyword evidence="1" id="KW-0547">Nucleotide-binding</keyword>
<dbReference type="Proteomes" id="UP000030013">
    <property type="component" value="Unassembled WGS sequence"/>
</dbReference>
<dbReference type="eggNOG" id="COG1136">
    <property type="taxonomic scope" value="Bacteria"/>
</dbReference>
<dbReference type="SMART" id="SM00382">
    <property type="entry name" value="AAA"/>
    <property type="match status" value="1"/>
</dbReference>
<evidence type="ECO:0000313" key="6">
    <source>
        <dbReference type="Proteomes" id="UP000030013"/>
    </source>
</evidence>
<dbReference type="InterPro" id="IPR003593">
    <property type="entry name" value="AAA+_ATPase"/>
</dbReference>
<dbReference type="PANTHER" id="PTHR24220">
    <property type="entry name" value="IMPORT ATP-BINDING PROTEIN"/>
    <property type="match status" value="1"/>
</dbReference>
<dbReference type="OrthoDB" id="3176024at2"/>
<proteinExistence type="predicted"/>
<evidence type="ECO:0000313" key="5">
    <source>
        <dbReference type="EMBL" id="KGN39648.1"/>
    </source>
</evidence>
<accession>A0A0A0JR21</accession>
<protein>
    <submittedName>
        <fullName evidence="5">ABC transporter ATP-binding protein</fullName>
    </submittedName>
</protein>
<dbReference type="InterPro" id="IPR027417">
    <property type="entry name" value="P-loop_NTPase"/>
</dbReference>
<dbReference type="EMBL" id="AVPL01000082">
    <property type="protein sequence ID" value="KGN39648.1"/>
    <property type="molecule type" value="Genomic_DNA"/>
</dbReference>
<dbReference type="GO" id="GO:0016887">
    <property type="term" value="F:ATP hydrolysis activity"/>
    <property type="evidence" value="ECO:0007669"/>
    <property type="project" value="InterPro"/>
</dbReference>
<dbReference type="PROSITE" id="PS00211">
    <property type="entry name" value="ABC_TRANSPORTER_1"/>
    <property type="match status" value="1"/>
</dbReference>
<dbReference type="Pfam" id="PF00005">
    <property type="entry name" value="ABC_tran"/>
    <property type="match status" value="1"/>
</dbReference>
<name>A0A0A0JR21_9MICO</name>
<reference evidence="5 6" key="1">
    <citation type="submission" date="2013-08" db="EMBL/GenBank/DDBJ databases">
        <title>The genome sequence of Knoellia aerolata.</title>
        <authorList>
            <person name="Zhu W."/>
            <person name="Wang G."/>
        </authorList>
    </citation>
    <scope>NUCLEOTIDE SEQUENCE [LARGE SCALE GENOMIC DNA]</scope>
    <source>
        <strain evidence="5 6">DSM 18566</strain>
    </source>
</reference>
<feature type="region of interest" description="Disordered" evidence="3">
    <location>
        <begin position="1"/>
        <end position="22"/>
    </location>
</feature>
<evidence type="ECO:0000256" key="3">
    <source>
        <dbReference type="SAM" id="MobiDB-lite"/>
    </source>
</evidence>
<dbReference type="InterPro" id="IPR015854">
    <property type="entry name" value="ABC_transpr_LolD-like"/>
</dbReference>
<keyword evidence="2 5" id="KW-0067">ATP-binding</keyword>
<evidence type="ECO:0000256" key="2">
    <source>
        <dbReference type="ARBA" id="ARBA00022840"/>
    </source>
</evidence>
<dbReference type="STRING" id="1385519.N801_18025"/>
<feature type="domain" description="ABC transporter" evidence="4">
    <location>
        <begin position="27"/>
        <end position="232"/>
    </location>
</feature>
<dbReference type="RefSeq" id="WP_084109203.1">
    <property type="nucleotide sequence ID" value="NZ_AVPL01000082.1"/>
</dbReference>
<dbReference type="Gene3D" id="3.40.50.300">
    <property type="entry name" value="P-loop containing nucleotide triphosphate hydrolases"/>
    <property type="match status" value="1"/>
</dbReference>
<dbReference type="GO" id="GO:0005524">
    <property type="term" value="F:ATP binding"/>
    <property type="evidence" value="ECO:0007669"/>
    <property type="project" value="UniProtKB-KW"/>
</dbReference>
<sequence>MGRHSERGRRALGGPRAAPAPGSARIVDVRDVSVRYGDVAALRAVSLSARAGDFVAVTGHSGAGKTTLVNAVAGIVELASGEIDLGDGPGSLREPGAVAIIPQGNGLASVLTAYENVLAPLRARGYAPADAAERARAALVSVGLGESGTHLVEELSGGQQQRAAVARALAIEAAVLLADEPTSELDHDNRERILDLLRARADAGGSVLMTTHDPEAAERADRVIELDDGEVVGS</sequence>
<evidence type="ECO:0000256" key="1">
    <source>
        <dbReference type="ARBA" id="ARBA00022741"/>
    </source>
</evidence>
<evidence type="ECO:0000259" key="4">
    <source>
        <dbReference type="PROSITE" id="PS50893"/>
    </source>
</evidence>